<keyword evidence="1" id="KW-0418">Kinase</keyword>
<dbReference type="SUPFAM" id="SSF55874">
    <property type="entry name" value="ATPase domain of HSP90 chaperone/DNA topoisomerase II/histidine kinase"/>
    <property type="match status" value="1"/>
</dbReference>
<dbReference type="Proteomes" id="UP000594008">
    <property type="component" value="Chromosome"/>
</dbReference>
<dbReference type="EMBL" id="CP063374">
    <property type="protein sequence ID" value="QOV42261.1"/>
    <property type="molecule type" value="Genomic_DNA"/>
</dbReference>
<keyword evidence="1" id="KW-0723">Serine/threonine-protein kinase</keyword>
<protein>
    <submittedName>
        <fullName evidence="3">ATP-binding protein</fullName>
    </submittedName>
</protein>
<gene>
    <name evidence="3" type="ORF">IPT68_20700</name>
</gene>
<evidence type="ECO:0000256" key="1">
    <source>
        <dbReference type="ARBA" id="ARBA00022527"/>
    </source>
</evidence>
<dbReference type="AlphaFoldDB" id="A0A7M2T455"/>
<dbReference type="GO" id="GO:0005524">
    <property type="term" value="F:ATP binding"/>
    <property type="evidence" value="ECO:0007669"/>
    <property type="project" value="UniProtKB-KW"/>
</dbReference>
<dbReference type="InterPro" id="IPR050267">
    <property type="entry name" value="Anti-sigma-factor_SerPK"/>
</dbReference>
<dbReference type="CDD" id="cd16936">
    <property type="entry name" value="HATPase_RsbW-like"/>
    <property type="match status" value="1"/>
</dbReference>
<dbReference type="KEGG" id="schf:IPT68_20700"/>
<accession>A0A7M2T455</accession>
<keyword evidence="3" id="KW-0067">ATP-binding</keyword>
<proteinExistence type="predicted"/>
<evidence type="ECO:0000259" key="2">
    <source>
        <dbReference type="Pfam" id="PF13581"/>
    </source>
</evidence>
<organism evidence="3 4">
    <name type="scientific">Streptomyces chromofuscus</name>
    <dbReference type="NCBI Taxonomy" id="42881"/>
    <lineage>
        <taxon>Bacteria</taxon>
        <taxon>Bacillati</taxon>
        <taxon>Actinomycetota</taxon>
        <taxon>Actinomycetes</taxon>
        <taxon>Kitasatosporales</taxon>
        <taxon>Streptomycetaceae</taxon>
        <taxon>Streptomyces</taxon>
    </lineage>
</organism>
<keyword evidence="1" id="KW-0808">Transferase</keyword>
<keyword evidence="3" id="KW-0547">Nucleotide-binding</keyword>
<evidence type="ECO:0000313" key="4">
    <source>
        <dbReference type="Proteomes" id="UP000594008"/>
    </source>
</evidence>
<dbReference type="PANTHER" id="PTHR35526">
    <property type="entry name" value="ANTI-SIGMA-F FACTOR RSBW-RELATED"/>
    <property type="match status" value="1"/>
</dbReference>
<evidence type="ECO:0000313" key="3">
    <source>
        <dbReference type="EMBL" id="QOV42261.1"/>
    </source>
</evidence>
<reference evidence="3 4" key="1">
    <citation type="submission" date="2020-10" db="EMBL/GenBank/DDBJ databases">
        <title>Streptomyces chromofuscus complate genome analysis.</title>
        <authorList>
            <person name="Anwar N."/>
        </authorList>
    </citation>
    <scope>NUCLEOTIDE SEQUENCE [LARGE SCALE GENOMIC DNA]</scope>
    <source>
        <strain evidence="3 4">DSM 40273</strain>
    </source>
</reference>
<dbReference type="InterPro" id="IPR003594">
    <property type="entry name" value="HATPase_dom"/>
</dbReference>
<dbReference type="Gene3D" id="3.30.565.10">
    <property type="entry name" value="Histidine kinase-like ATPase, C-terminal domain"/>
    <property type="match status" value="1"/>
</dbReference>
<sequence length="149" mass="16701">MTLRDIRPVNAEVELPYQRDQLYARHRRSVPAARRFARFSLTYFGLAQWERAEDVALCVSELATNALLHGVPPGRGFLLRVRYDGDVVRVEVHDSGTGVPRVADEPDEGGRGLLLVAALSDKWGVDERTPGKAVWCQFEVRSVRDARAS</sequence>
<dbReference type="PANTHER" id="PTHR35526:SF3">
    <property type="entry name" value="ANTI-SIGMA-F FACTOR RSBW"/>
    <property type="match status" value="1"/>
</dbReference>
<dbReference type="InterPro" id="IPR036890">
    <property type="entry name" value="HATPase_C_sf"/>
</dbReference>
<feature type="domain" description="Histidine kinase/HSP90-like ATPase" evidence="2">
    <location>
        <begin position="28"/>
        <end position="136"/>
    </location>
</feature>
<name>A0A7M2T455_STRCW</name>
<keyword evidence="4" id="KW-1185">Reference proteome</keyword>
<dbReference type="Pfam" id="PF13581">
    <property type="entry name" value="HATPase_c_2"/>
    <property type="match status" value="1"/>
</dbReference>
<dbReference type="GO" id="GO:0004674">
    <property type="term" value="F:protein serine/threonine kinase activity"/>
    <property type="evidence" value="ECO:0007669"/>
    <property type="project" value="UniProtKB-KW"/>
</dbReference>